<dbReference type="GO" id="GO:0016740">
    <property type="term" value="F:transferase activity"/>
    <property type="evidence" value="ECO:0007669"/>
    <property type="project" value="UniProtKB-KW"/>
</dbReference>
<dbReference type="Pfam" id="PF13489">
    <property type="entry name" value="Methyltransf_23"/>
    <property type="match status" value="1"/>
</dbReference>
<dbReference type="KEGG" id="bly:A2T55_15165"/>
<evidence type="ECO:0008006" key="4">
    <source>
        <dbReference type="Google" id="ProtNLM"/>
    </source>
</evidence>
<sequence length="241" mass="26373">MESLPLAEQPRSLEIGAGNGSVARIIAEELNGRVQAIDLDVDHLASSPGVEAFQHDIRDGVPTGPFDLIHARFVLVHLPARREKFARLVNELAPGGWLVIADMSIAGLLLSAPEATNHDLWHRYYHAASHIVGPAAGHDYAWAEQVESEMYSAGLIDISAEHLTPLARGGGPWARYHTNLSLQAHEALLGAGLSRADLERFRTMLADPTFRARFFTVTYTVGRKPGRCSRRPSDARGTAFR</sequence>
<dbReference type="Gene3D" id="3.40.50.150">
    <property type="entry name" value="Vaccinia Virus protein VP39"/>
    <property type="match status" value="1"/>
</dbReference>
<dbReference type="RefSeq" id="WP_062862437.1">
    <property type="nucleotide sequence ID" value="NZ_CP014869.1"/>
</dbReference>
<dbReference type="Proteomes" id="UP000075950">
    <property type="component" value="Chromosome"/>
</dbReference>
<dbReference type="SUPFAM" id="SSF53335">
    <property type="entry name" value="S-adenosyl-L-methionine-dependent methyltransferases"/>
    <property type="match status" value="1"/>
</dbReference>
<organism evidence="2 3">
    <name type="scientific">Brevibacterium linens</name>
    <dbReference type="NCBI Taxonomy" id="1703"/>
    <lineage>
        <taxon>Bacteria</taxon>
        <taxon>Bacillati</taxon>
        <taxon>Actinomycetota</taxon>
        <taxon>Actinomycetes</taxon>
        <taxon>Micrococcales</taxon>
        <taxon>Brevibacteriaceae</taxon>
        <taxon>Brevibacterium</taxon>
    </lineage>
</organism>
<dbReference type="CDD" id="cd02440">
    <property type="entry name" value="AdoMet_MTases"/>
    <property type="match status" value="1"/>
</dbReference>
<name>A0A142NQ09_BRELN</name>
<dbReference type="PANTHER" id="PTHR43861:SF3">
    <property type="entry name" value="PUTATIVE (AFU_ORTHOLOGUE AFUA_2G14390)-RELATED"/>
    <property type="match status" value="1"/>
</dbReference>
<reference evidence="3" key="1">
    <citation type="submission" date="2016-03" db="EMBL/GenBank/DDBJ databases">
        <authorList>
            <person name="Ploux O."/>
        </authorList>
    </citation>
    <scope>NUCLEOTIDE SEQUENCE [LARGE SCALE GENOMIC DNA]</scope>
    <source>
        <strain evidence="3">BS258</strain>
    </source>
</reference>
<evidence type="ECO:0000313" key="3">
    <source>
        <dbReference type="Proteomes" id="UP000075950"/>
    </source>
</evidence>
<evidence type="ECO:0000256" key="1">
    <source>
        <dbReference type="ARBA" id="ARBA00022679"/>
    </source>
</evidence>
<dbReference type="InterPro" id="IPR029063">
    <property type="entry name" value="SAM-dependent_MTases_sf"/>
</dbReference>
<protein>
    <recommendedName>
        <fullName evidence="4">Methyltransferase domain-containing protein</fullName>
    </recommendedName>
</protein>
<keyword evidence="1" id="KW-0808">Transferase</keyword>
<proteinExistence type="predicted"/>
<dbReference type="EMBL" id="CP014869">
    <property type="protein sequence ID" value="AMT94906.1"/>
    <property type="molecule type" value="Genomic_DNA"/>
</dbReference>
<evidence type="ECO:0000313" key="2">
    <source>
        <dbReference type="EMBL" id="AMT94906.1"/>
    </source>
</evidence>
<gene>
    <name evidence="2" type="ORF">A2T55_15165</name>
</gene>
<accession>A0A142NQ09</accession>
<dbReference type="PANTHER" id="PTHR43861">
    <property type="entry name" value="TRANS-ACONITATE 2-METHYLTRANSFERASE-RELATED"/>
    <property type="match status" value="1"/>
</dbReference>
<dbReference type="AlphaFoldDB" id="A0A142NQ09"/>